<comment type="caution">
    <text evidence="7">The sequence shown here is derived from an EMBL/GenBank/DDBJ whole genome shotgun (WGS) entry which is preliminary data.</text>
</comment>
<dbReference type="GO" id="GO:0019825">
    <property type="term" value="F:oxygen binding"/>
    <property type="evidence" value="ECO:0007669"/>
    <property type="project" value="InterPro"/>
</dbReference>
<dbReference type="Proteomes" id="UP000321746">
    <property type="component" value="Unassembled WGS sequence"/>
</dbReference>
<dbReference type="AlphaFoldDB" id="A0A511XLL4"/>
<evidence type="ECO:0000256" key="2">
    <source>
        <dbReference type="ARBA" id="ARBA00029447"/>
    </source>
</evidence>
<accession>A0A511XLL4</accession>
<evidence type="ECO:0000256" key="3">
    <source>
        <dbReference type="PROSITE-ProRule" id="PRU00284"/>
    </source>
</evidence>
<evidence type="ECO:0000259" key="5">
    <source>
        <dbReference type="PROSITE" id="PS50111"/>
    </source>
</evidence>
<dbReference type="CDD" id="cd11386">
    <property type="entry name" value="MCP_signal"/>
    <property type="match status" value="1"/>
</dbReference>
<dbReference type="InterPro" id="IPR051310">
    <property type="entry name" value="MCP_chemotaxis"/>
</dbReference>
<dbReference type="PROSITE" id="PS50192">
    <property type="entry name" value="T_SNARE"/>
    <property type="match status" value="1"/>
</dbReference>
<sequence length="509" mass="54446">MQMTPASCAAIRSLKPLVQRELPVALDKFYAQVRKTPETMKFFSSEQDIRRARAAQAGHWDNISEGDFSQDYAARSQTVGLVHARIGLEPRWYMGGYAIILDHLINSAVKEIFPKSRFLSKPVMTSEQFGEALGSLAKAVLLDMDLALSVYIEEAEKARQRGQESAIAEEQKRVSDSFGEAMAGVARKDLTCEITGDLPASYQPLRVNFNNSVQTLRESLQSVAQVSGSIEAAVGEISRAAQDLSKRTLQQAESVEKTASTLDQITIAVRSTAKRAEDVGGLVKRSQANAERSARVVQEAVETMSAIERSSQAIGSITDMMDEIAFQTNLLALNAGVEAARAGTTGKGFAVIAAEVRVLAQRSADAAKEIKGLIGQAREEVRSGVELVGETGTVLKTIIGDVGEINEHISAIVEAARDQASGLQDVNAAVAAIDHNTQQNTGVVEQTSAASRNLAEEVVELSAMLGTFRLHDTGLPGHIRDLTSTRALSGNGRPAGAGVSARSQNCPAQ</sequence>
<evidence type="ECO:0000259" key="6">
    <source>
        <dbReference type="PROSITE" id="PS50192"/>
    </source>
</evidence>
<comment type="similarity">
    <text evidence="2">Belongs to the methyl-accepting chemotaxis (MCP) protein family.</text>
</comment>
<keyword evidence="3" id="KW-0807">Transducer</keyword>
<dbReference type="InterPro" id="IPR012292">
    <property type="entry name" value="Globin/Proto"/>
</dbReference>
<dbReference type="SMART" id="SM00283">
    <property type="entry name" value="MA"/>
    <property type="match status" value="1"/>
</dbReference>
<dbReference type="InterPro" id="IPR039379">
    <property type="entry name" value="Protoglobin_sensor_dom"/>
</dbReference>
<dbReference type="GO" id="GO:0004888">
    <property type="term" value="F:transmembrane signaling receptor activity"/>
    <property type="evidence" value="ECO:0007669"/>
    <property type="project" value="InterPro"/>
</dbReference>
<feature type="domain" description="T-SNARE coiled-coil homology" evidence="6">
    <location>
        <begin position="217"/>
        <end position="279"/>
    </location>
</feature>
<name>A0A511XLL4_9PROT</name>
<evidence type="ECO:0000256" key="4">
    <source>
        <dbReference type="SAM" id="MobiDB-lite"/>
    </source>
</evidence>
<keyword evidence="8" id="KW-1185">Reference proteome</keyword>
<dbReference type="SUPFAM" id="SSF58104">
    <property type="entry name" value="Methyl-accepting chemotaxis protein (MCP) signaling domain"/>
    <property type="match status" value="1"/>
</dbReference>
<dbReference type="EMBL" id="BJYG01000026">
    <property type="protein sequence ID" value="GEN63831.1"/>
    <property type="molecule type" value="Genomic_DNA"/>
</dbReference>
<dbReference type="InterPro" id="IPR004089">
    <property type="entry name" value="MCPsignal_dom"/>
</dbReference>
<dbReference type="GO" id="GO:0006935">
    <property type="term" value="P:chemotaxis"/>
    <property type="evidence" value="ECO:0007669"/>
    <property type="project" value="UniProtKB-KW"/>
</dbReference>
<dbReference type="SUPFAM" id="SSF46458">
    <property type="entry name" value="Globin-like"/>
    <property type="match status" value="1"/>
</dbReference>
<organism evidence="7 8">
    <name type="scientific">Acetobacter oeni</name>
    <dbReference type="NCBI Taxonomy" id="304077"/>
    <lineage>
        <taxon>Bacteria</taxon>
        <taxon>Pseudomonadati</taxon>
        <taxon>Pseudomonadota</taxon>
        <taxon>Alphaproteobacteria</taxon>
        <taxon>Acetobacterales</taxon>
        <taxon>Acetobacteraceae</taxon>
        <taxon>Acetobacter</taxon>
    </lineage>
</organism>
<dbReference type="InterPro" id="IPR009050">
    <property type="entry name" value="Globin-like_sf"/>
</dbReference>
<dbReference type="GO" id="GO:0016020">
    <property type="term" value="C:membrane"/>
    <property type="evidence" value="ECO:0007669"/>
    <property type="project" value="InterPro"/>
</dbReference>
<dbReference type="PANTHER" id="PTHR43531:SF11">
    <property type="entry name" value="METHYL-ACCEPTING CHEMOTAXIS PROTEIN 3"/>
    <property type="match status" value="1"/>
</dbReference>
<dbReference type="PRINTS" id="PR00260">
    <property type="entry name" value="CHEMTRNSDUCR"/>
</dbReference>
<dbReference type="InterPro" id="IPR000727">
    <property type="entry name" value="T_SNARE_dom"/>
</dbReference>
<dbReference type="Pfam" id="PF11563">
    <property type="entry name" value="Protoglobin"/>
    <property type="match status" value="1"/>
</dbReference>
<gene>
    <name evidence="7" type="ORF">AOE01nite_20550</name>
</gene>
<dbReference type="PANTHER" id="PTHR43531">
    <property type="entry name" value="PROTEIN ICFG"/>
    <property type="match status" value="1"/>
</dbReference>
<dbReference type="InterPro" id="IPR044398">
    <property type="entry name" value="Globin-sensor_dom"/>
</dbReference>
<evidence type="ECO:0000256" key="1">
    <source>
        <dbReference type="ARBA" id="ARBA00022500"/>
    </source>
</evidence>
<feature type="domain" description="Methyl-accepting transducer" evidence="5">
    <location>
        <begin position="226"/>
        <end position="455"/>
    </location>
</feature>
<dbReference type="InterPro" id="IPR004090">
    <property type="entry name" value="Chemotax_Me-accpt_rcpt"/>
</dbReference>
<dbReference type="Pfam" id="PF00015">
    <property type="entry name" value="MCPsignal"/>
    <property type="match status" value="1"/>
</dbReference>
<proteinExistence type="inferred from homology"/>
<dbReference type="GO" id="GO:0020037">
    <property type="term" value="F:heme binding"/>
    <property type="evidence" value="ECO:0007669"/>
    <property type="project" value="InterPro"/>
</dbReference>
<dbReference type="PROSITE" id="PS50111">
    <property type="entry name" value="CHEMOTAXIS_TRANSDUC_2"/>
    <property type="match status" value="1"/>
</dbReference>
<dbReference type="Gene3D" id="1.10.287.950">
    <property type="entry name" value="Methyl-accepting chemotaxis protein"/>
    <property type="match status" value="1"/>
</dbReference>
<reference evidence="7 8" key="1">
    <citation type="submission" date="2019-07" db="EMBL/GenBank/DDBJ databases">
        <title>Whole genome shotgun sequence of Acetobacter oeni NBRC 105207.</title>
        <authorList>
            <person name="Hosoyama A."/>
            <person name="Uohara A."/>
            <person name="Ohji S."/>
            <person name="Ichikawa N."/>
        </authorList>
    </citation>
    <scope>NUCLEOTIDE SEQUENCE [LARGE SCALE GENOMIC DNA]</scope>
    <source>
        <strain evidence="7 8">NBRC 105207</strain>
    </source>
</reference>
<evidence type="ECO:0000313" key="8">
    <source>
        <dbReference type="Proteomes" id="UP000321746"/>
    </source>
</evidence>
<dbReference type="CDD" id="cd01068">
    <property type="entry name" value="globin_sensor"/>
    <property type="match status" value="1"/>
</dbReference>
<evidence type="ECO:0000313" key="7">
    <source>
        <dbReference type="EMBL" id="GEN63831.1"/>
    </source>
</evidence>
<dbReference type="Gene3D" id="1.10.490.10">
    <property type="entry name" value="Globins"/>
    <property type="match status" value="1"/>
</dbReference>
<keyword evidence="1" id="KW-0145">Chemotaxis</keyword>
<dbReference type="GO" id="GO:0007165">
    <property type="term" value="P:signal transduction"/>
    <property type="evidence" value="ECO:0007669"/>
    <property type="project" value="UniProtKB-KW"/>
</dbReference>
<protein>
    <submittedName>
        <fullName evidence="7">Methyl-accepting chemotaxis protein</fullName>
    </submittedName>
</protein>
<feature type="region of interest" description="Disordered" evidence="4">
    <location>
        <begin position="487"/>
        <end position="509"/>
    </location>
</feature>